<evidence type="ECO:0000313" key="9">
    <source>
        <dbReference type="EMBL" id="MBC3916282.1"/>
    </source>
</evidence>
<proteinExistence type="inferred from homology"/>
<evidence type="ECO:0000256" key="1">
    <source>
        <dbReference type="ARBA" id="ARBA00004752"/>
    </source>
</evidence>
<dbReference type="SUPFAM" id="SSF141523">
    <property type="entry name" value="L,D-transpeptidase catalytic domain-like"/>
    <property type="match status" value="1"/>
</dbReference>
<evidence type="ECO:0000259" key="8">
    <source>
        <dbReference type="PROSITE" id="PS52029"/>
    </source>
</evidence>
<dbReference type="InterPro" id="IPR005490">
    <property type="entry name" value="LD_TPept_cat_dom"/>
</dbReference>
<evidence type="ECO:0000256" key="4">
    <source>
        <dbReference type="ARBA" id="ARBA00022960"/>
    </source>
</evidence>
<feature type="active site" description="Proton donor/acceptor" evidence="7">
    <location>
        <position position="253"/>
    </location>
</feature>
<comment type="caution">
    <text evidence="9">The sequence shown here is derived from an EMBL/GenBank/DDBJ whole genome shotgun (WGS) entry which is preliminary data.</text>
</comment>
<evidence type="ECO:0000256" key="5">
    <source>
        <dbReference type="ARBA" id="ARBA00022984"/>
    </source>
</evidence>
<keyword evidence="6 7" id="KW-0961">Cell wall biogenesis/degradation</keyword>
<evidence type="ECO:0000256" key="3">
    <source>
        <dbReference type="ARBA" id="ARBA00022679"/>
    </source>
</evidence>
<feature type="domain" description="L,D-TPase catalytic" evidence="8">
    <location>
        <begin position="160"/>
        <end position="295"/>
    </location>
</feature>
<dbReference type="PANTHER" id="PTHR36699">
    <property type="entry name" value="LD-TRANSPEPTIDASE"/>
    <property type="match status" value="1"/>
</dbReference>
<comment type="similarity">
    <text evidence="2">Belongs to the YkuD family.</text>
</comment>
<dbReference type="InterPro" id="IPR038063">
    <property type="entry name" value="Transpep_catalytic_dom"/>
</dbReference>
<evidence type="ECO:0000256" key="2">
    <source>
        <dbReference type="ARBA" id="ARBA00005992"/>
    </source>
</evidence>
<keyword evidence="5 7" id="KW-0573">Peptidoglycan synthesis</keyword>
<feature type="active site" description="Nucleophile" evidence="7">
    <location>
        <position position="270"/>
    </location>
</feature>
<protein>
    <submittedName>
        <fullName evidence="9">L,D-transpeptidase family protein</fullName>
    </submittedName>
</protein>
<reference evidence="9 10" key="1">
    <citation type="submission" date="2020-08" db="EMBL/GenBank/DDBJ databases">
        <title>Novel species isolated from subtropical streams in China.</title>
        <authorList>
            <person name="Lu H."/>
        </authorList>
    </citation>
    <scope>NUCLEOTIDE SEQUENCE [LARGE SCALE GENOMIC DNA]</scope>
    <source>
        <strain evidence="9 10">CY18W</strain>
    </source>
</reference>
<evidence type="ECO:0000313" key="10">
    <source>
        <dbReference type="Proteomes" id="UP000650424"/>
    </source>
</evidence>
<dbReference type="Pfam" id="PF24125">
    <property type="entry name" value="Cds6_C"/>
    <property type="match status" value="1"/>
</dbReference>
<dbReference type="CDD" id="cd16913">
    <property type="entry name" value="YkuD_like"/>
    <property type="match status" value="1"/>
</dbReference>
<accession>A0ABR6ZK79</accession>
<dbReference type="InterPro" id="IPR056203">
    <property type="entry name" value="Cds6_C"/>
</dbReference>
<keyword evidence="3" id="KW-0808">Transferase</keyword>
<evidence type="ECO:0000256" key="6">
    <source>
        <dbReference type="ARBA" id="ARBA00023316"/>
    </source>
</evidence>
<dbReference type="Proteomes" id="UP000650424">
    <property type="component" value="Unassembled WGS sequence"/>
</dbReference>
<dbReference type="PANTHER" id="PTHR36699:SF1">
    <property type="entry name" value="L,D-TRANSPEPTIDASE YAFK-RELATED"/>
    <property type="match status" value="1"/>
</dbReference>
<sequence length="422" mass="47369">MFFAVTSDAPTTGRLGKLLILAIFAMATVANIVSPATAMAKSRPTKVAPAEINPNAPDPDGLLIDVYKSLAANNLQKAQSKIDALVEAYPHFQLAHLIQGDLLLMHTRPVASFGAGAAAQPDKLKDLRDEAAARIRSYRERPDPNLVPRVILQLRDDQKQAIVVDAQKSRLYVYENNAGQPKLTGDFYISQGKFGINKLKEGDQKTPIGVYYITSRLAGSKLPSFYGPGALPLNYPNEWDKINGRNGSGIWLHGMPPESFSRPPMASDGCVVLTNPDFLKIAAMVDIGKTPVIISEHVEFVNRTKWLADRNFAIKLLEDWRQDMESVNANRILGNYSRNFKTMQGDNLNTWFPKQQQSWDNWHNPSIRLKDVTHFRYPGKDELIVSTFTQETSNGKSRSAIRKRQYWLKEAARWRIVYETTV</sequence>
<dbReference type="PROSITE" id="PS52029">
    <property type="entry name" value="LD_TPASE"/>
    <property type="match status" value="1"/>
</dbReference>
<dbReference type="EMBL" id="JACOGF010000001">
    <property type="protein sequence ID" value="MBC3916282.1"/>
    <property type="molecule type" value="Genomic_DNA"/>
</dbReference>
<name>A0ABR6ZK79_9BURK</name>
<dbReference type="Gene3D" id="2.40.440.10">
    <property type="entry name" value="L,D-transpeptidase catalytic domain-like"/>
    <property type="match status" value="1"/>
</dbReference>
<comment type="pathway">
    <text evidence="1 7">Cell wall biogenesis; peptidoglycan biosynthesis.</text>
</comment>
<dbReference type="Pfam" id="PF03734">
    <property type="entry name" value="YkuD"/>
    <property type="match status" value="1"/>
</dbReference>
<keyword evidence="4 7" id="KW-0133">Cell shape</keyword>
<keyword evidence="10" id="KW-1185">Reference proteome</keyword>
<organism evidence="9 10">
    <name type="scientific">Undibacterium hunanense</name>
    <dbReference type="NCBI Taxonomy" id="2762292"/>
    <lineage>
        <taxon>Bacteria</taxon>
        <taxon>Pseudomonadati</taxon>
        <taxon>Pseudomonadota</taxon>
        <taxon>Betaproteobacteria</taxon>
        <taxon>Burkholderiales</taxon>
        <taxon>Oxalobacteraceae</taxon>
        <taxon>Undibacterium</taxon>
    </lineage>
</organism>
<gene>
    <name evidence="9" type="ORF">H8L32_02170</name>
</gene>
<evidence type="ECO:0000256" key="7">
    <source>
        <dbReference type="PROSITE-ProRule" id="PRU01373"/>
    </source>
</evidence>